<dbReference type="GO" id="GO:0015689">
    <property type="term" value="P:molybdate ion transport"/>
    <property type="evidence" value="ECO:0007669"/>
    <property type="project" value="InterPro"/>
</dbReference>
<proteinExistence type="inferred from homology"/>
<keyword evidence="3 6" id="KW-0479">Metal-binding</keyword>
<dbReference type="Proteomes" id="UP000245212">
    <property type="component" value="Unassembled WGS sequence"/>
</dbReference>
<accession>A0A2V1K7B5</accession>
<protein>
    <submittedName>
        <fullName evidence="8">Molybdate ABC transporter substrate-binding protein</fullName>
    </submittedName>
</protein>
<feature type="signal peptide" evidence="7">
    <location>
        <begin position="1"/>
        <end position="25"/>
    </location>
</feature>
<dbReference type="FunFam" id="3.40.190.10:FF:000035">
    <property type="entry name" value="Molybdate ABC transporter substrate-binding protein"/>
    <property type="match status" value="1"/>
</dbReference>
<evidence type="ECO:0000313" key="8">
    <source>
        <dbReference type="EMBL" id="PWF25559.1"/>
    </source>
</evidence>
<reference evidence="9" key="1">
    <citation type="submission" date="2018-05" db="EMBL/GenBank/DDBJ databases">
        <authorList>
            <person name="Li Y."/>
        </authorList>
    </citation>
    <scope>NUCLEOTIDE SEQUENCE [LARGE SCALE GENOMIC DNA]</scope>
    <source>
        <strain evidence="9">3d-2-2</strain>
    </source>
</reference>
<dbReference type="InterPro" id="IPR050682">
    <property type="entry name" value="ModA/WtpA"/>
</dbReference>
<keyword evidence="2 6" id="KW-0500">Molybdenum</keyword>
<feature type="binding site" evidence="6">
    <location>
        <position position="63"/>
    </location>
    <ligand>
        <name>molybdate</name>
        <dbReference type="ChEBI" id="CHEBI:36264"/>
    </ligand>
</feature>
<organism evidence="8 9">
    <name type="scientific">Corticimicrobacter populi</name>
    <dbReference type="NCBI Taxonomy" id="2175229"/>
    <lineage>
        <taxon>Bacteria</taxon>
        <taxon>Pseudomonadati</taxon>
        <taxon>Pseudomonadota</taxon>
        <taxon>Betaproteobacteria</taxon>
        <taxon>Burkholderiales</taxon>
        <taxon>Alcaligenaceae</taxon>
        <taxon>Corticimicrobacter</taxon>
    </lineage>
</organism>
<keyword evidence="9" id="KW-1185">Reference proteome</keyword>
<dbReference type="NCBIfam" id="TIGR01256">
    <property type="entry name" value="modA"/>
    <property type="match status" value="1"/>
</dbReference>
<feature type="binding site" evidence="6">
    <location>
        <position position="190"/>
    </location>
    <ligand>
        <name>molybdate</name>
        <dbReference type="ChEBI" id="CHEBI:36264"/>
    </ligand>
</feature>
<sequence length="253" mass="26672">MKPSRRLALCVSLSAALLVPLAAQAAQLTVSAAASLTNAFNEIGPLFEKATPDTTVQFNFAASGTLLQQITQGAPVDVFASADQATMDRAEAAKLIVDASRRNFVSNSLVLIEPIDSKIKLDSLDDLKEAAVKRLAIGKVETVPVGRYTQQVLQGAGLWDALASKMIPADSVRQVLDYVGRGEVDAGFVYATDAAVMADKVKVVLTPQGHAPVLYPIAVIEASSNKDGAQAFIDFLATEPAQAVLARYGFGKP</sequence>
<feature type="binding site" evidence="6">
    <location>
        <position position="35"/>
    </location>
    <ligand>
        <name>molybdate</name>
        <dbReference type="ChEBI" id="CHEBI:36264"/>
    </ligand>
</feature>
<evidence type="ECO:0000256" key="2">
    <source>
        <dbReference type="ARBA" id="ARBA00022505"/>
    </source>
</evidence>
<dbReference type="PANTHER" id="PTHR30632">
    <property type="entry name" value="MOLYBDATE-BINDING PERIPLASMIC PROTEIN"/>
    <property type="match status" value="1"/>
</dbReference>
<dbReference type="PANTHER" id="PTHR30632:SF0">
    <property type="entry name" value="SULFATE-BINDING PROTEIN"/>
    <property type="match status" value="1"/>
</dbReference>
<dbReference type="CDD" id="cd13537">
    <property type="entry name" value="PBP2_YvgL_like"/>
    <property type="match status" value="1"/>
</dbReference>
<comment type="caution">
    <text evidence="8">The sequence shown here is derived from an EMBL/GenBank/DDBJ whole genome shotgun (WGS) entry which is preliminary data.</text>
</comment>
<evidence type="ECO:0000256" key="5">
    <source>
        <dbReference type="ARBA" id="ARBA00062515"/>
    </source>
</evidence>
<dbReference type="GO" id="GO:0046872">
    <property type="term" value="F:metal ion binding"/>
    <property type="evidence" value="ECO:0007669"/>
    <property type="project" value="UniProtKB-KW"/>
</dbReference>
<dbReference type="PIRSF" id="PIRSF004846">
    <property type="entry name" value="ModA"/>
    <property type="match status" value="1"/>
</dbReference>
<name>A0A2V1K7B5_9BURK</name>
<evidence type="ECO:0000256" key="4">
    <source>
        <dbReference type="ARBA" id="ARBA00022729"/>
    </source>
</evidence>
<dbReference type="EMBL" id="QETA01000001">
    <property type="protein sequence ID" value="PWF25559.1"/>
    <property type="molecule type" value="Genomic_DNA"/>
</dbReference>
<keyword evidence="4 7" id="KW-0732">Signal</keyword>
<dbReference type="GO" id="GO:0030973">
    <property type="term" value="F:molybdate ion binding"/>
    <property type="evidence" value="ECO:0007669"/>
    <property type="project" value="UniProtKB-ARBA"/>
</dbReference>
<feature type="chain" id="PRO_5016038889" evidence="7">
    <location>
        <begin position="26"/>
        <end position="253"/>
    </location>
</feature>
<comment type="subunit">
    <text evidence="5">The complex is composed of two ATP-binding proteins (ModC), two transmembrane proteins (ModB) and a solute-binding protein (ModA).</text>
</comment>
<dbReference type="GO" id="GO:1901359">
    <property type="term" value="F:tungstate binding"/>
    <property type="evidence" value="ECO:0007669"/>
    <property type="project" value="UniProtKB-ARBA"/>
</dbReference>
<feature type="binding site" evidence="6">
    <location>
        <position position="172"/>
    </location>
    <ligand>
        <name>molybdate</name>
        <dbReference type="ChEBI" id="CHEBI:36264"/>
    </ligand>
</feature>
<dbReference type="SUPFAM" id="SSF53850">
    <property type="entry name" value="Periplasmic binding protein-like II"/>
    <property type="match status" value="1"/>
</dbReference>
<dbReference type="Pfam" id="PF13531">
    <property type="entry name" value="SBP_bac_11"/>
    <property type="match status" value="1"/>
</dbReference>
<evidence type="ECO:0000256" key="7">
    <source>
        <dbReference type="SAM" id="SignalP"/>
    </source>
</evidence>
<evidence type="ECO:0000256" key="1">
    <source>
        <dbReference type="ARBA" id="ARBA00009175"/>
    </source>
</evidence>
<dbReference type="InterPro" id="IPR005950">
    <property type="entry name" value="ModA"/>
</dbReference>
<dbReference type="InterPro" id="IPR041879">
    <property type="entry name" value="YvgL-like_PBP2"/>
</dbReference>
<evidence type="ECO:0000313" key="9">
    <source>
        <dbReference type="Proteomes" id="UP000245212"/>
    </source>
</evidence>
<dbReference type="AlphaFoldDB" id="A0A2V1K7B5"/>
<dbReference type="Gene3D" id="3.40.190.10">
    <property type="entry name" value="Periplasmic binding protein-like II"/>
    <property type="match status" value="2"/>
</dbReference>
<comment type="similarity">
    <text evidence="1">Belongs to the bacterial solute-binding protein ModA family.</text>
</comment>
<dbReference type="RefSeq" id="WP_109060964.1">
    <property type="nucleotide sequence ID" value="NZ_QETA01000001.1"/>
</dbReference>
<evidence type="ECO:0000256" key="6">
    <source>
        <dbReference type="PIRSR" id="PIRSR004846-1"/>
    </source>
</evidence>
<gene>
    <name evidence="8" type="primary">modA</name>
    <name evidence="8" type="ORF">DD235_01785</name>
</gene>
<evidence type="ECO:0000256" key="3">
    <source>
        <dbReference type="ARBA" id="ARBA00022723"/>
    </source>
</evidence>